<feature type="region of interest" description="Disordered" evidence="1">
    <location>
        <begin position="343"/>
        <end position="369"/>
    </location>
</feature>
<proteinExistence type="predicted"/>
<dbReference type="GO" id="GO:0030331">
    <property type="term" value="F:nuclear estrogen receptor binding"/>
    <property type="evidence" value="ECO:0007669"/>
    <property type="project" value="TreeGrafter"/>
</dbReference>
<feature type="region of interest" description="Disordered" evidence="1">
    <location>
        <begin position="147"/>
        <end position="175"/>
    </location>
</feature>
<dbReference type="PANTHER" id="PTHR28467:SF1">
    <property type="entry name" value="PAXIP1-ASSOCIATED GLUTAMATE-RICH PROTEIN 1"/>
    <property type="match status" value="1"/>
</dbReference>
<dbReference type="GO" id="GO:1902808">
    <property type="term" value="P:positive regulation of cell cycle G1/S phase transition"/>
    <property type="evidence" value="ECO:0007669"/>
    <property type="project" value="TreeGrafter"/>
</dbReference>
<dbReference type="GO" id="GO:0033148">
    <property type="term" value="P:positive regulation of intracellular estrogen receptor signaling pathway"/>
    <property type="evidence" value="ECO:0007669"/>
    <property type="project" value="TreeGrafter"/>
</dbReference>
<dbReference type="EMBL" id="JAWDGP010001377">
    <property type="protein sequence ID" value="KAK3792407.1"/>
    <property type="molecule type" value="Genomic_DNA"/>
</dbReference>
<organism evidence="2 3">
    <name type="scientific">Elysia crispata</name>
    <name type="common">lettuce slug</name>
    <dbReference type="NCBI Taxonomy" id="231223"/>
    <lineage>
        <taxon>Eukaryota</taxon>
        <taxon>Metazoa</taxon>
        <taxon>Spiralia</taxon>
        <taxon>Lophotrochozoa</taxon>
        <taxon>Mollusca</taxon>
        <taxon>Gastropoda</taxon>
        <taxon>Heterobranchia</taxon>
        <taxon>Euthyneura</taxon>
        <taxon>Panpulmonata</taxon>
        <taxon>Sacoglossa</taxon>
        <taxon>Placobranchoidea</taxon>
        <taxon>Plakobranchidae</taxon>
        <taxon>Elysia</taxon>
    </lineage>
</organism>
<dbReference type="PANTHER" id="PTHR28467">
    <property type="entry name" value="PAXIP1-ASSOCIATED GLUTAMATE-RICH PROTEIN 1"/>
    <property type="match status" value="1"/>
</dbReference>
<gene>
    <name evidence="2" type="ORF">RRG08_045950</name>
</gene>
<feature type="region of interest" description="Disordered" evidence="1">
    <location>
        <begin position="54"/>
        <end position="100"/>
    </location>
</feature>
<evidence type="ECO:0000313" key="2">
    <source>
        <dbReference type="EMBL" id="KAK3792407.1"/>
    </source>
</evidence>
<dbReference type="AlphaFoldDB" id="A0AAE1E395"/>
<dbReference type="Proteomes" id="UP001283361">
    <property type="component" value="Unassembled WGS sequence"/>
</dbReference>
<feature type="compositionally biased region" description="Low complexity" evidence="1">
    <location>
        <begin position="343"/>
        <end position="354"/>
    </location>
</feature>
<reference evidence="2" key="1">
    <citation type="journal article" date="2023" name="G3 (Bethesda)">
        <title>A reference genome for the long-term kleptoplast-retaining sea slug Elysia crispata morphotype clarki.</title>
        <authorList>
            <person name="Eastman K.E."/>
            <person name="Pendleton A.L."/>
            <person name="Shaikh M.A."/>
            <person name="Suttiyut T."/>
            <person name="Ogas R."/>
            <person name="Tomko P."/>
            <person name="Gavelis G."/>
            <person name="Widhalm J.R."/>
            <person name="Wisecaver J.H."/>
        </authorList>
    </citation>
    <scope>NUCLEOTIDE SEQUENCE</scope>
    <source>
        <strain evidence="2">ECLA1</strain>
    </source>
</reference>
<evidence type="ECO:0000256" key="1">
    <source>
        <dbReference type="SAM" id="MobiDB-lite"/>
    </source>
</evidence>
<protein>
    <submittedName>
        <fullName evidence="2">Uncharacterized protein</fullName>
    </submittedName>
</protein>
<dbReference type="Pfam" id="PF15364">
    <property type="entry name" value="PAXIP1_C"/>
    <property type="match status" value="1"/>
</dbReference>
<name>A0AAE1E395_9GAST</name>
<sequence>MASGNTSSKDEPKDPDDFCVEEPEEAKYNFSDEKGLWQPKPEDILSLFKKLAGGGPLPLKWQCPGRRAPKSKEEVNEESTSGWTILEKHEEKEEKPAAPEASAFDFDEFPSEANTKLTPIRAPGGTGRTPRTKKLARMDNIIDSLRRQHRQSMAEREARRAKGSPSSGTPKSRLFGMKRSSAANPVPAVSQTAAAFPVPAVVTTTSALASNFTEIVATPSNFSDNTISESITATVPLTFTTTTTTSAFETPEKPVISIPSVTHSERSLQPTSYIDSAPVIVSATLRTSAVSPVLGAPLPFIPQVPNTSSEVTNVVNVNQSSISLAQDVPVSYPLPTAISSSSITSSVKTQQKSQTEPHPTCVHSSTEKNQSTILSTATLSSEPLTTSVASFKEISSAYSSVAAPAAATCTKTVQQATILAKSTAEGSESMAGPPIMSPTIKPTSAVVTMTSAPVFTTLVESTATPEPSVSPPSLPPPFSVPIPTTTPNTISSPITTSASLTDDPALVTTVGQTLELHLSEPNQSLSTSAQVTVVAAASKPEIPETEVKAGTAEASLPEITPKDNVESEIKCLSLAEKS</sequence>
<feature type="compositionally biased region" description="Basic and acidic residues" evidence="1">
    <location>
        <begin position="86"/>
        <end position="97"/>
    </location>
</feature>
<dbReference type="InterPro" id="IPR028213">
    <property type="entry name" value="PA1"/>
</dbReference>
<comment type="caution">
    <text evidence="2">The sequence shown here is derived from an EMBL/GenBank/DDBJ whole genome shotgun (WGS) entry which is preliminary data.</text>
</comment>
<dbReference type="GO" id="GO:0044666">
    <property type="term" value="C:MLL3/4 complex"/>
    <property type="evidence" value="ECO:0007669"/>
    <property type="project" value="TreeGrafter"/>
</dbReference>
<evidence type="ECO:0000313" key="3">
    <source>
        <dbReference type="Proteomes" id="UP001283361"/>
    </source>
</evidence>
<keyword evidence="3" id="KW-1185">Reference proteome</keyword>
<accession>A0AAE1E395</accession>